<dbReference type="PATRIC" id="fig|217031.4.peg.6827"/>
<dbReference type="Proteomes" id="UP000053881">
    <property type="component" value="Unassembled WGS sequence"/>
</dbReference>
<proteinExistence type="predicted"/>
<reference evidence="1 2" key="1">
    <citation type="submission" date="2015-06" db="EMBL/GenBank/DDBJ databases">
        <title>Genome sequencing project of Bacillus galactosidilyticus PL133.</title>
        <authorList>
            <person name="Gaiero J."/>
            <person name="Nicol R."/>
            <person name="Habash M."/>
        </authorList>
    </citation>
    <scope>NUCLEOTIDE SEQUENCE [LARGE SCALE GENOMIC DNA]</scope>
    <source>
        <strain evidence="1 2">PL133</strain>
    </source>
</reference>
<organism evidence="1 2">
    <name type="scientific">Lederbergia galactosidilytica</name>
    <dbReference type="NCBI Taxonomy" id="217031"/>
    <lineage>
        <taxon>Bacteria</taxon>
        <taxon>Bacillati</taxon>
        <taxon>Bacillota</taxon>
        <taxon>Bacilli</taxon>
        <taxon>Bacillales</taxon>
        <taxon>Bacillaceae</taxon>
        <taxon>Lederbergia</taxon>
    </lineage>
</organism>
<gene>
    <name evidence="1" type="ORF">ACA29_20130</name>
</gene>
<evidence type="ECO:0000313" key="2">
    <source>
        <dbReference type="Proteomes" id="UP000053881"/>
    </source>
</evidence>
<evidence type="ECO:0000313" key="1">
    <source>
        <dbReference type="EMBL" id="KRG10915.1"/>
    </source>
</evidence>
<protein>
    <recommendedName>
        <fullName evidence="3">Peptidyl-prolyl cis-trans isomerase</fullName>
    </recommendedName>
</protein>
<name>A0A0Q9Y6A7_9BACI</name>
<accession>A0A0Q9Y6A7</accession>
<dbReference type="EMBL" id="LGPB01000133">
    <property type="protein sequence ID" value="KRG10915.1"/>
    <property type="molecule type" value="Genomic_DNA"/>
</dbReference>
<sequence>MDMIMTIKGKVKFPITLDVGSWIFDDRRVDLDTYFSEEEKQERLTESATTVSKHWDRTVKEGAIPPQKTRKRYEKAKMLTSTSSTFAIKLAPFLENAEPTPDASILVFETDSEDVSIPLEEGYNILVQFSNKGKALKEDGPVYILFPDGSNLDQPIKNVKAFRVE</sequence>
<comment type="caution">
    <text evidence="1">The sequence shown here is derived from an EMBL/GenBank/DDBJ whole genome shotgun (WGS) entry which is preliminary data.</text>
</comment>
<evidence type="ECO:0008006" key="3">
    <source>
        <dbReference type="Google" id="ProtNLM"/>
    </source>
</evidence>
<dbReference type="AlphaFoldDB" id="A0A0Q9Y6A7"/>